<feature type="transmembrane region" description="Helical" evidence="7">
    <location>
        <begin position="476"/>
        <end position="495"/>
    </location>
</feature>
<evidence type="ECO:0000256" key="3">
    <source>
        <dbReference type="ARBA" id="ARBA00022692"/>
    </source>
</evidence>
<dbReference type="PANTHER" id="PTHR23506:SF26">
    <property type="entry name" value="MFS-TYPE TRANSPORTER SLC18B1"/>
    <property type="match status" value="1"/>
</dbReference>
<dbReference type="FunCoup" id="A8X5Q6">
    <property type="interactions" value="645"/>
</dbReference>
<keyword evidence="3 7" id="KW-0812">Transmembrane</keyword>
<dbReference type="KEGG" id="cbr:CBG_08069"/>
<keyword evidence="2" id="KW-0813">Transport</keyword>
<organism evidence="8 9">
    <name type="scientific">Caenorhabditis briggsae</name>
    <dbReference type="NCBI Taxonomy" id="6238"/>
    <lineage>
        <taxon>Eukaryota</taxon>
        <taxon>Metazoa</taxon>
        <taxon>Ecdysozoa</taxon>
        <taxon>Nematoda</taxon>
        <taxon>Chromadorea</taxon>
        <taxon>Rhabditida</taxon>
        <taxon>Rhabditina</taxon>
        <taxon>Rhabditomorpha</taxon>
        <taxon>Rhabditoidea</taxon>
        <taxon>Rhabditidae</taxon>
        <taxon>Peloderinae</taxon>
        <taxon>Caenorhabditis</taxon>
    </lineage>
</organism>
<evidence type="ECO:0000256" key="7">
    <source>
        <dbReference type="SAM" id="Phobius"/>
    </source>
</evidence>
<feature type="transmembrane region" description="Helical" evidence="7">
    <location>
        <begin position="409"/>
        <end position="429"/>
    </location>
</feature>
<feature type="transmembrane region" description="Helical" evidence="7">
    <location>
        <begin position="507"/>
        <end position="533"/>
    </location>
</feature>
<sequence length="714" mass="78517">MSGTDLPYTFDQDPLEMDTSSEYQRVVDYGGTSNARKSGSVGFAKKDKKVVSIGAVDNRTHAQLLKTRNYSTSNAPETELTPLLHPSASLPTVVGYDGFLEDYQTSHAITRSEIGQKELARKKRRRPRYNTLQQNIKAKKPRPFIISPFMPISTQISVDGPRPTVLNTKVNYQSTADTLSIKESEEGSESDEESEVSDQEQSVPFLKSAIRTVSALSSRQILSISMLSLANLCSTVAFSCIAPFYPAEAKLKNLSETQTGIVFGIFEFTMFIISPIFGKYIIWIGARRMFIVGIAVTGLTAILFGVLVRILEAVGDAAFVTSSFAIAAKSFPKNVAFVVGILETFAGLGYTAGPVIGGFFYDIGGFQLPFLVLGIVLLAASVLAFFLIENSKDDQSSPEDKGMMEILKLPPIWLPIFSVVACAISLSFLDPTLSNHLESFKLTPTEIGLMFLLCGGFYTAMCPIFGAVMDRLHNGNTLLLFGSIATLLSMFFIGPTPLLSGYVEKDLWVIGISLAVLGLAASALYIPCFQMCLDEVKEQGFEDNFHTYGCVSGIFQAAFGFGSFIGPTFGSVVVERVGFRWTTTMIAFLHIILDYAKQQAEKHKRKIILPTCISWEYGSNKFASQKGQSAFGTIRNTKLNNDSDVQYWKKNNVVHYVYEQVPEGSKISHGEQQNTNSLPKFESHDNVNDEETQYKAWIGGQTTTFTPAEGLDKK</sequence>
<feature type="transmembrane region" description="Helical" evidence="7">
    <location>
        <begin position="545"/>
        <end position="566"/>
    </location>
</feature>
<feature type="transmembrane region" description="Helical" evidence="7">
    <location>
        <begin position="449"/>
        <end position="469"/>
    </location>
</feature>
<dbReference type="STRING" id="6238.A8X5Q6"/>
<comment type="subcellular location">
    <subcellularLocation>
        <location evidence="1">Membrane</location>
        <topology evidence="1">Multi-pass membrane protein</topology>
    </subcellularLocation>
</comment>
<proteinExistence type="predicted"/>
<dbReference type="OMA" id="PMSACER"/>
<dbReference type="GO" id="GO:0016020">
    <property type="term" value="C:membrane"/>
    <property type="evidence" value="ECO:0007669"/>
    <property type="project" value="UniProtKB-SubCell"/>
</dbReference>
<keyword evidence="5 7" id="KW-0472">Membrane</keyword>
<protein>
    <submittedName>
        <fullName evidence="8">Protein CBG08069</fullName>
    </submittedName>
</protein>
<evidence type="ECO:0000256" key="1">
    <source>
        <dbReference type="ARBA" id="ARBA00004141"/>
    </source>
</evidence>
<feature type="compositionally biased region" description="Acidic residues" evidence="6">
    <location>
        <begin position="186"/>
        <end position="198"/>
    </location>
</feature>
<name>A8X5Q6_CAEBR</name>
<dbReference type="CDD" id="cd17385">
    <property type="entry name" value="MFS_SLC18B1"/>
    <property type="match status" value="1"/>
</dbReference>
<dbReference type="HOGENOM" id="CLU_028639_1_0_1"/>
<dbReference type="InterPro" id="IPR050930">
    <property type="entry name" value="MFS_Vesicular_Transporter"/>
</dbReference>
<reference evidence="8 9" key="1">
    <citation type="journal article" date="2003" name="PLoS Biol.">
        <title>The genome sequence of Caenorhabditis briggsae: a platform for comparative genomics.</title>
        <authorList>
            <person name="Stein L.D."/>
            <person name="Bao Z."/>
            <person name="Blasiar D."/>
            <person name="Blumenthal T."/>
            <person name="Brent M.R."/>
            <person name="Chen N."/>
            <person name="Chinwalla A."/>
            <person name="Clarke L."/>
            <person name="Clee C."/>
            <person name="Coghlan A."/>
            <person name="Coulson A."/>
            <person name="D'Eustachio P."/>
            <person name="Fitch D.H."/>
            <person name="Fulton L.A."/>
            <person name="Fulton R.E."/>
            <person name="Griffiths-Jones S."/>
            <person name="Harris T.W."/>
            <person name="Hillier L.W."/>
            <person name="Kamath R."/>
            <person name="Kuwabara P.E."/>
            <person name="Mardis E.R."/>
            <person name="Marra M.A."/>
            <person name="Miner T.L."/>
            <person name="Minx P."/>
            <person name="Mullikin J.C."/>
            <person name="Plumb R.W."/>
            <person name="Rogers J."/>
            <person name="Schein J.E."/>
            <person name="Sohrmann M."/>
            <person name="Spieth J."/>
            <person name="Stajich J.E."/>
            <person name="Wei C."/>
            <person name="Willey D."/>
            <person name="Wilson R.K."/>
            <person name="Durbin R."/>
            <person name="Waterston R.H."/>
        </authorList>
    </citation>
    <scope>NUCLEOTIDE SEQUENCE [LARGE SCALE GENOMIC DNA]</scope>
    <source>
        <strain evidence="8 9">AF16</strain>
    </source>
</reference>
<dbReference type="InParanoid" id="A8X5Q6"/>
<feature type="region of interest" description="Disordered" evidence="6">
    <location>
        <begin position="177"/>
        <end position="200"/>
    </location>
</feature>
<feature type="transmembrane region" description="Helical" evidence="7">
    <location>
        <begin position="578"/>
        <end position="596"/>
    </location>
</feature>
<dbReference type="InterPro" id="IPR011701">
    <property type="entry name" value="MFS"/>
</dbReference>
<dbReference type="EMBL" id="HE600971">
    <property type="protein sequence ID" value="CAP27967.2"/>
    <property type="molecule type" value="Genomic_DNA"/>
</dbReference>
<evidence type="ECO:0000313" key="8">
    <source>
        <dbReference type="EMBL" id="CAP27967.2"/>
    </source>
</evidence>
<dbReference type="AlphaFoldDB" id="A8X5Q6"/>
<reference evidence="8 9" key="2">
    <citation type="journal article" date="2011" name="PLoS Genet.">
        <title>Caenorhabditis briggsae recombinant inbred line genotypes reveal inter-strain incompatibility and the evolution of recombination.</title>
        <authorList>
            <person name="Ross J.A."/>
            <person name="Koboldt D.C."/>
            <person name="Staisch J.E."/>
            <person name="Chamberlin H.M."/>
            <person name="Gupta B.P."/>
            <person name="Miller R.D."/>
            <person name="Baird S.E."/>
            <person name="Haag E.S."/>
        </authorList>
    </citation>
    <scope>NUCLEOTIDE SEQUENCE [LARGE SCALE GENOMIC DNA]</scope>
    <source>
        <strain evidence="8 9">AF16</strain>
    </source>
</reference>
<feature type="transmembrane region" description="Helical" evidence="7">
    <location>
        <begin position="289"/>
        <end position="307"/>
    </location>
</feature>
<feature type="transmembrane region" description="Helical" evidence="7">
    <location>
        <begin position="221"/>
        <end position="245"/>
    </location>
</feature>
<feature type="transmembrane region" description="Helical" evidence="7">
    <location>
        <begin position="335"/>
        <end position="360"/>
    </location>
</feature>
<dbReference type="RefSeq" id="XP_045093650.1">
    <property type="nucleotide sequence ID" value="XM_045238669.1"/>
</dbReference>
<evidence type="ECO:0000256" key="2">
    <source>
        <dbReference type="ARBA" id="ARBA00022448"/>
    </source>
</evidence>
<dbReference type="GO" id="GO:0022857">
    <property type="term" value="F:transmembrane transporter activity"/>
    <property type="evidence" value="ECO:0000318"/>
    <property type="project" value="GO_Central"/>
</dbReference>
<dbReference type="Pfam" id="PF00402">
    <property type="entry name" value="Calponin"/>
    <property type="match status" value="1"/>
</dbReference>
<dbReference type="Pfam" id="PF07690">
    <property type="entry name" value="MFS_1"/>
    <property type="match status" value="1"/>
</dbReference>
<feature type="region of interest" description="Disordered" evidence="6">
    <location>
        <begin position="665"/>
        <end position="694"/>
    </location>
</feature>
<dbReference type="PROSITE" id="PS51122">
    <property type="entry name" value="CALPONIN_2"/>
    <property type="match status" value="1"/>
</dbReference>
<evidence type="ECO:0000256" key="4">
    <source>
        <dbReference type="ARBA" id="ARBA00022989"/>
    </source>
</evidence>
<keyword evidence="4 7" id="KW-1133">Transmembrane helix</keyword>
<dbReference type="GeneID" id="8585199"/>
<evidence type="ECO:0000313" key="9">
    <source>
        <dbReference type="Proteomes" id="UP000008549"/>
    </source>
</evidence>
<dbReference type="Proteomes" id="UP000008549">
    <property type="component" value="Unassembled WGS sequence"/>
</dbReference>
<gene>
    <name evidence="8" type="ORF">CBG08069</name>
    <name evidence="8" type="ORF">CBG_08069</name>
</gene>
<dbReference type="SUPFAM" id="SSF103473">
    <property type="entry name" value="MFS general substrate transporter"/>
    <property type="match status" value="1"/>
</dbReference>
<dbReference type="PANTHER" id="PTHR23506">
    <property type="entry name" value="GH10249P"/>
    <property type="match status" value="1"/>
</dbReference>
<dbReference type="InterPro" id="IPR000557">
    <property type="entry name" value="Calponin_repeat"/>
</dbReference>
<accession>A8X5Q6</accession>
<dbReference type="InterPro" id="IPR036259">
    <property type="entry name" value="MFS_trans_sf"/>
</dbReference>
<feature type="transmembrane region" description="Helical" evidence="7">
    <location>
        <begin position="257"/>
        <end position="277"/>
    </location>
</feature>
<dbReference type="Gene3D" id="1.20.1250.20">
    <property type="entry name" value="MFS general substrate transporter like domains"/>
    <property type="match status" value="2"/>
</dbReference>
<dbReference type="eggNOG" id="KOG3764">
    <property type="taxonomic scope" value="Eukaryota"/>
</dbReference>
<dbReference type="CTD" id="8585199"/>
<keyword evidence="9" id="KW-1185">Reference proteome</keyword>
<evidence type="ECO:0000256" key="6">
    <source>
        <dbReference type="SAM" id="MobiDB-lite"/>
    </source>
</evidence>
<evidence type="ECO:0000256" key="5">
    <source>
        <dbReference type="ARBA" id="ARBA00023136"/>
    </source>
</evidence>
<feature type="transmembrane region" description="Helical" evidence="7">
    <location>
        <begin position="366"/>
        <end position="388"/>
    </location>
</feature>